<organism evidence="1 2">
    <name type="scientific">Flavobacterium chuncheonense</name>
    <dbReference type="NCBI Taxonomy" id="2026653"/>
    <lineage>
        <taxon>Bacteria</taxon>
        <taxon>Pseudomonadati</taxon>
        <taxon>Bacteroidota</taxon>
        <taxon>Flavobacteriia</taxon>
        <taxon>Flavobacteriales</taxon>
        <taxon>Flavobacteriaceae</taxon>
        <taxon>Flavobacterium</taxon>
    </lineage>
</organism>
<gene>
    <name evidence="1" type="ORF">ACFS5J_06830</name>
</gene>
<protein>
    <submittedName>
        <fullName evidence="1">Uncharacterized protein</fullName>
    </submittedName>
</protein>
<reference evidence="2" key="1">
    <citation type="journal article" date="2019" name="Int. J. Syst. Evol. Microbiol.">
        <title>The Global Catalogue of Microorganisms (GCM) 10K type strain sequencing project: providing services to taxonomists for standard genome sequencing and annotation.</title>
        <authorList>
            <consortium name="The Broad Institute Genomics Platform"/>
            <consortium name="The Broad Institute Genome Sequencing Center for Infectious Disease"/>
            <person name="Wu L."/>
            <person name="Ma J."/>
        </authorList>
    </citation>
    <scope>NUCLEOTIDE SEQUENCE [LARGE SCALE GENOMIC DNA]</scope>
    <source>
        <strain evidence="2">KCTC 22671</strain>
    </source>
</reference>
<proteinExistence type="predicted"/>
<evidence type="ECO:0000313" key="1">
    <source>
        <dbReference type="EMBL" id="MFD2891722.1"/>
    </source>
</evidence>
<accession>A0ABW5YLC9</accession>
<name>A0ABW5YLC9_9FLAO</name>
<sequence>MAVTPNSGAQISLTEAETLVDDFKAKFPSEIKASFIGIENVQNLLKQDGCIGIRMYYGYDNDAERLSPVFVGVNSDGEDMIDLIMDRSVPCPPDCDANSPLNR</sequence>
<dbReference type="RefSeq" id="WP_379811327.1">
    <property type="nucleotide sequence ID" value="NZ_JBHUPC010000012.1"/>
</dbReference>
<dbReference type="EMBL" id="JBHUPC010000012">
    <property type="protein sequence ID" value="MFD2891722.1"/>
    <property type="molecule type" value="Genomic_DNA"/>
</dbReference>
<comment type="caution">
    <text evidence="1">The sequence shown here is derived from an EMBL/GenBank/DDBJ whole genome shotgun (WGS) entry which is preliminary data.</text>
</comment>
<evidence type="ECO:0000313" key="2">
    <source>
        <dbReference type="Proteomes" id="UP001597534"/>
    </source>
</evidence>
<keyword evidence="2" id="KW-1185">Reference proteome</keyword>
<dbReference type="Proteomes" id="UP001597534">
    <property type="component" value="Unassembled WGS sequence"/>
</dbReference>